<name>A0A5R9A7E8_9MICC</name>
<dbReference type="InterPro" id="IPR041657">
    <property type="entry name" value="HTH_17"/>
</dbReference>
<evidence type="ECO:0000313" key="2">
    <source>
        <dbReference type="EMBL" id="TLP74440.1"/>
    </source>
</evidence>
<keyword evidence="3" id="KW-1185">Reference proteome</keyword>
<evidence type="ECO:0000313" key="3">
    <source>
        <dbReference type="Proteomes" id="UP000306544"/>
    </source>
</evidence>
<dbReference type="EMBL" id="VAWA01000010">
    <property type="protein sequence ID" value="TLP74440.1"/>
    <property type="molecule type" value="Genomic_DNA"/>
</dbReference>
<dbReference type="InterPro" id="IPR010093">
    <property type="entry name" value="SinI_DNA-bd"/>
</dbReference>
<evidence type="ECO:0000259" key="1">
    <source>
        <dbReference type="Pfam" id="PF12728"/>
    </source>
</evidence>
<feature type="domain" description="Helix-turn-helix" evidence="1">
    <location>
        <begin position="10"/>
        <end position="64"/>
    </location>
</feature>
<dbReference type="AlphaFoldDB" id="A0A5R9A7E8"/>
<protein>
    <submittedName>
        <fullName evidence="2">Helix-turn-helix domain-containing protein</fullName>
    </submittedName>
</protein>
<organism evidence="2 3">
    <name type="scientific">Nesterenkonia sphaerica</name>
    <dbReference type="NCBI Taxonomy" id="1804988"/>
    <lineage>
        <taxon>Bacteria</taxon>
        <taxon>Bacillati</taxon>
        <taxon>Actinomycetota</taxon>
        <taxon>Actinomycetes</taxon>
        <taxon>Micrococcales</taxon>
        <taxon>Micrococcaceae</taxon>
        <taxon>Nesterenkonia</taxon>
    </lineage>
</organism>
<sequence>MQSQASPQTLFTVTEAATALGVKKDYVYAVIRDGDLPVIYLGRGSRPVMRVRPSDLQRFIDSRRLEGGAHDD</sequence>
<gene>
    <name evidence="2" type="ORF">FEF27_08790</name>
</gene>
<comment type="caution">
    <text evidence="2">The sequence shown here is derived from an EMBL/GenBank/DDBJ whole genome shotgun (WGS) entry which is preliminary data.</text>
</comment>
<proteinExistence type="predicted"/>
<dbReference type="GO" id="GO:0003677">
    <property type="term" value="F:DNA binding"/>
    <property type="evidence" value="ECO:0007669"/>
    <property type="project" value="InterPro"/>
</dbReference>
<dbReference type="Proteomes" id="UP000306544">
    <property type="component" value="Unassembled WGS sequence"/>
</dbReference>
<accession>A0A5R9A7E8</accession>
<reference evidence="2 3" key="1">
    <citation type="submission" date="2019-05" db="EMBL/GenBank/DDBJ databases">
        <title>Nesterenkonia sp. GY239, isolated from the Southern Atlantic Ocean.</title>
        <authorList>
            <person name="Zhang G."/>
        </authorList>
    </citation>
    <scope>NUCLEOTIDE SEQUENCE [LARGE SCALE GENOMIC DNA]</scope>
    <source>
        <strain evidence="2 3">GY239</strain>
    </source>
</reference>
<dbReference type="NCBIfam" id="TIGR01764">
    <property type="entry name" value="excise"/>
    <property type="match status" value="1"/>
</dbReference>
<dbReference type="Pfam" id="PF12728">
    <property type="entry name" value="HTH_17"/>
    <property type="match status" value="1"/>
</dbReference>
<dbReference type="OrthoDB" id="4965296at2"/>